<evidence type="ECO:0000313" key="3">
    <source>
        <dbReference type="Proteomes" id="UP000010716"/>
    </source>
</evidence>
<dbReference type="EMBL" id="AFCE01000030">
    <property type="protein sequence ID" value="EGL84206.1"/>
    <property type="molecule type" value="Genomic_DNA"/>
</dbReference>
<evidence type="ECO:0000313" key="4">
    <source>
        <dbReference type="Proteomes" id="UP000825179"/>
    </source>
</evidence>
<organism evidence="1 3">
    <name type="scientific">Caldalkalibacillus thermarum (strain TA2.A1)</name>
    <dbReference type="NCBI Taxonomy" id="986075"/>
    <lineage>
        <taxon>Bacteria</taxon>
        <taxon>Bacillati</taxon>
        <taxon>Bacillota</taxon>
        <taxon>Bacilli</taxon>
        <taxon>Bacillales</taxon>
        <taxon>Bacillaceae</taxon>
        <taxon>Caldalkalibacillus</taxon>
    </lineage>
</organism>
<dbReference type="Proteomes" id="UP000825179">
    <property type="component" value="Chromosome"/>
</dbReference>
<dbReference type="OrthoDB" id="2876840at2"/>
<keyword evidence="4" id="KW-1185">Reference proteome</keyword>
<reference evidence="1 3" key="1">
    <citation type="journal article" date="2011" name="J. Bacteriol.">
        <title>Draft genome sequence of the thermoalkaliphilic Caldalkalibacillus thermarum strain TA2.A1.</title>
        <authorList>
            <person name="Kalamorz F."/>
            <person name="Keis S."/>
            <person name="McMillan D.G."/>
            <person name="Olsson K."/>
            <person name="Stanton J.A."/>
            <person name="Stockwell P."/>
            <person name="Black M.A."/>
            <person name="Klingeman D.M."/>
            <person name="Land M.L."/>
            <person name="Han C.S."/>
            <person name="Martin S.L."/>
            <person name="Becher S.A."/>
            <person name="Peddie C.J."/>
            <person name="Morgan H.W."/>
            <person name="Matthies D."/>
            <person name="Preiss L."/>
            <person name="Meier T."/>
            <person name="Brown S.D."/>
            <person name="Cook G.M."/>
        </authorList>
    </citation>
    <scope>NUCLEOTIDE SEQUENCE [LARGE SCALE GENOMIC DNA]</scope>
    <source>
        <strain evidence="1 3">TA2.A1</strain>
    </source>
</reference>
<accession>F5L374</accession>
<reference evidence="2" key="3">
    <citation type="submission" date="2021-08" db="EMBL/GenBank/DDBJ databases">
        <authorList>
            <person name="de Jong S."/>
            <person name="van den Broek M."/>
            <person name="Merkel A."/>
            <person name="de la Torre Cortes P."/>
            <person name="Kalamorz F."/>
            <person name="Cook G."/>
            <person name="van Loosdrecht M."/>
            <person name="McMillan D."/>
        </authorList>
    </citation>
    <scope>NUCLEOTIDE SEQUENCE</scope>
    <source>
        <strain evidence="2">TA2.A1</strain>
    </source>
</reference>
<protein>
    <submittedName>
        <fullName evidence="1">Uncharacterized protein</fullName>
    </submittedName>
</protein>
<evidence type="ECO:0000313" key="1">
    <source>
        <dbReference type="EMBL" id="EGL84206.1"/>
    </source>
</evidence>
<sequence>MDKNELLKDLHIDLNGNTLVIAYKGTTLGSVQVDWDAVLNGASARPKPKQENVKQYVEGCDLGWC</sequence>
<evidence type="ECO:0000313" key="2">
    <source>
        <dbReference type="EMBL" id="QZT35076.1"/>
    </source>
</evidence>
<dbReference type="Proteomes" id="UP000010716">
    <property type="component" value="Unassembled WGS sequence"/>
</dbReference>
<dbReference type="AlphaFoldDB" id="F5L374"/>
<proteinExistence type="predicted"/>
<dbReference type="EMBL" id="CP082237">
    <property type="protein sequence ID" value="QZT35076.1"/>
    <property type="molecule type" value="Genomic_DNA"/>
</dbReference>
<gene>
    <name evidence="1" type="ORF">CathTA2_0236</name>
    <name evidence="2" type="ORF">HUR95_07590</name>
</gene>
<dbReference type="RefSeq" id="WP_007502256.1">
    <property type="nucleotide sequence ID" value="NZ_AFCE01000030.1"/>
</dbReference>
<name>F5L374_CALTT</name>
<reference evidence="2 4" key="2">
    <citation type="journal article" date="2020" name="Extremophiles">
        <title>Genomic analysis of Caldalkalibacillus thermarum TA2.A1 reveals aerobic alkaliphilic metabolism and evolutionary hallmarks linking alkaliphilic bacteria and plant life.</title>
        <authorList>
            <person name="de Jong S.I."/>
            <person name="van den Broek M.A."/>
            <person name="Merkel A.Y."/>
            <person name="de la Torre Cortes P."/>
            <person name="Kalamorz F."/>
            <person name="Cook G.M."/>
            <person name="van Loosdrecht M.C.M."/>
            <person name="McMillan D.G.G."/>
        </authorList>
    </citation>
    <scope>NUCLEOTIDE SEQUENCE [LARGE SCALE GENOMIC DNA]</scope>
    <source>
        <strain evidence="2 4">TA2.A1</strain>
    </source>
</reference>
<dbReference type="KEGG" id="cthu:HUR95_07590"/>